<dbReference type="InterPro" id="IPR029045">
    <property type="entry name" value="ClpP/crotonase-like_dom_sf"/>
</dbReference>
<dbReference type="PANTHER" id="PTHR23309">
    <property type="entry name" value="3-HYDROXYACYL-COA DEHYROGENASE"/>
    <property type="match status" value="1"/>
</dbReference>
<dbReference type="CDD" id="cd06558">
    <property type="entry name" value="crotonase-like"/>
    <property type="match status" value="1"/>
</dbReference>
<evidence type="ECO:0000256" key="2">
    <source>
        <dbReference type="ARBA" id="ARBA00023239"/>
    </source>
</evidence>
<keyword evidence="2" id="KW-0456">Lyase</keyword>
<gene>
    <name evidence="4" type="ORF">METZ01_LOCUS235019</name>
</gene>
<keyword evidence="3" id="KW-0511">Multifunctional enzyme</keyword>
<dbReference type="GO" id="GO:0016829">
    <property type="term" value="F:lyase activity"/>
    <property type="evidence" value="ECO:0007669"/>
    <property type="project" value="UniProtKB-KW"/>
</dbReference>
<protein>
    <recommendedName>
        <fullName evidence="5">3-hydroxyacyl-CoA dehydrogenase NAD binding domain-containing protein</fullName>
    </recommendedName>
</protein>
<dbReference type="InterPro" id="IPR001753">
    <property type="entry name" value="Enoyl-CoA_hydra/iso"/>
</dbReference>
<name>A0A382H4W0_9ZZZZ</name>
<evidence type="ECO:0000313" key="4">
    <source>
        <dbReference type="EMBL" id="SVB82165.1"/>
    </source>
</evidence>
<evidence type="ECO:0000256" key="1">
    <source>
        <dbReference type="ARBA" id="ARBA00023235"/>
    </source>
</evidence>
<dbReference type="GO" id="GO:0016853">
    <property type="term" value="F:isomerase activity"/>
    <property type="evidence" value="ECO:0007669"/>
    <property type="project" value="UniProtKB-KW"/>
</dbReference>
<dbReference type="EMBL" id="UINC01059120">
    <property type="protein sequence ID" value="SVB82165.1"/>
    <property type="molecule type" value="Genomic_DNA"/>
</dbReference>
<proteinExistence type="predicted"/>
<feature type="non-terminal residue" evidence="4">
    <location>
        <position position="155"/>
    </location>
</feature>
<dbReference type="Pfam" id="PF00378">
    <property type="entry name" value="ECH_1"/>
    <property type="match status" value="1"/>
</dbReference>
<reference evidence="4" key="1">
    <citation type="submission" date="2018-05" db="EMBL/GenBank/DDBJ databases">
        <authorList>
            <person name="Lanie J.A."/>
            <person name="Ng W.-L."/>
            <person name="Kazmierczak K.M."/>
            <person name="Andrzejewski T.M."/>
            <person name="Davidsen T.M."/>
            <person name="Wayne K.J."/>
            <person name="Tettelin H."/>
            <person name="Glass J.I."/>
            <person name="Rusch D."/>
            <person name="Podicherti R."/>
            <person name="Tsui H.-C.T."/>
            <person name="Winkler M.E."/>
        </authorList>
    </citation>
    <scope>NUCLEOTIDE SEQUENCE</scope>
</reference>
<evidence type="ECO:0000256" key="3">
    <source>
        <dbReference type="ARBA" id="ARBA00023268"/>
    </source>
</evidence>
<dbReference type="Gene3D" id="3.90.226.10">
    <property type="entry name" value="2-enoyl-CoA Hydratase, Chain A, domain 1"/>
    <property type="match status" value="1"/>
</dbReference>
<accession>A0A382H4W0</accession>
<dbReference type="AlphaFoldDB" id="A0A382H4W0"/>
<evidence type="ECO:0008006" key="5">
    <source>
        <dbReference type="Google" id="ProtNLM"/>
    </source>
</evidence>
<sequence>MPHPIRFDQIEAVGVITLDNPPVNAFSLSQRIGVSEAITAGLQDPTIQAFVICGSGRMFSAGADIREFDTGVAAESPTLSDLISLIEDSPKPVVCALHGTALGGGCELSLACHSRIAVVGSRIGLPEVTLGIVPGAGGTQRLPRLIGVLPALDAI</sequence>
<dbReference type="SUPFAM" id="SSF52096">
    <property type="entry name" value="ClpP/crotonase"/>
    <property type="match status" value="1"/>
</dbReference>
<organism evidence="4">
    <name type="scientific">marine metagenome</name>
    <dbReference type="NCBI Taxonomy" id="408172"/>
    <lineage>
        <taxon>unclassified sequences</taxon>
        <taxon>metagenomes</taxon>
        <taxon>ecological metagenomes</taxon>
    </lineage>
</organism>
<keyword evidence="1" id="KW-0413">Isomerase</keyword>